<sequence length="349" mass="39355">MDHRHQRHHHLPHRAAGGARLPRAHGQPRRSAQPHRDAAARGSRPGRVRHAHARRAGVHPARGPQLGAGGLAHRRAAHHRRHHAPRSATRVGTGDRVVTLRYTLIAELLRGRRHELQPEDVGLARDDGRRVPGLRREEVAELAGINRDYYIRLEQAHGHLPSPQVVASLSRALRLDEDTTEYFQQLAQTSATRAISRRDGLPKGAFAILGLVEPHPAYITNGVHDVLVVNRACAQVANGFLDVGRNLLVEVFEHEAEAPSPGEWRETAIRLVDSLRFQAAPDEERFQELVATLHRRYPSFRTLWARQRARKLTFGTSLFYDVEHGWQRSTWQTLVVPDHPDSLLTVIHP</sequence>
<dbReference type="EMBL" id="CP032550">
    <property type="protein sequence ID" value="QGU26738.1"/>
    <property type="molecule type" value="Genomic_DNA"/>
</dbReference>
<dbReference type="PROSITE" id="PS50943">
    <property type="entry name" value="HTH_CROC1"/>
    <property type="match status" value="1"/>
</dbReference>
<dbReference type="InterPro" id="IPR001387">
    <property type="entry name" value="Cro/C1-type_HTH"/>
</dbReference>
<feature type="region of interest" description="Disordered" evidence="1">
    <location>
        <begin position="1"/>
        <end position="91"/>
    </location>
</feature>
<gene>
    <name evidence="3" type="ORF">D7D94_02935</name>
</gene>
<proteinExistence type="predicted"/>
<name>A0A6I6E5Z8_9MICO</name>
<dbReference type="Gene3D" id="1.10.260.40">
    <property type="entry name" value="lambda repressor-like DNA-binding domains"/>
    <property type="match status" value="1"/>
</dbReference>
<dbReference type="SMART" id="SM00530">
    <property type="entry name" value="HTH_XRE"/>
    <property type="match status" value="1"/>
</dbReference>
<organism evidence="3 4">
    <name type="scientific">Microbacterium oryzae</name>
    <dbReference type="NCBI Taxonomy" id="743009"/>
    <lineage>
        <taxon>Bacteria</taxon>
        <taxon>Bacillati</taxon>
        <taxon>Actinomycetota</taxon>
        <taxon>Actinomycetes</taxon>
        <taxon>Micrococcales</taxon>
        <taxon>Microbacteriaceae</taxon>
        <taxon>Microbacterium</taxon>
    </lineage>
</organism>
<feature type="compositionally biased region" description="Basic residues" evidence="1">
    <location>
        <begin position="1"/>
        <end position="13"/>
    </location>
</feature>
<accession>A0A6I6E5Z8</accession>
<dbReference type="OrthoDB" id="3518652at2"/>
<dbReference type="Pfam" id="PF17765">
    <property type="entry name" value="MLTR_LBD"/>
    <property type="match status" value="1"/>
</dbReference>
<evidence type="ECO:0000313" key="4">
    <source>
        <dbReference type="Proteomes" id="UP000422989"/>
    </source>
</evidence>
<reference evidence="3 4" key="1">
    <citation type="submission" date="2018-09" db="EMBL/GenBank/DDBJ databases">
        <title>Whole genome sequencing of Microbacterium oryzae strain MB-10T.</title>
        <authorList>
            <person name="Das S.K."/>
        </authorList>
    </citation>
    <scope>NUCLEOTIDE SEQUENCE [LARGE SCALE GENOMIC DNA]</scope>
    <source>
        <strain evidence="3 4">MB-10</strain>
    </source>
</reference>
<evidence type="ECO:0000259" key="2">
    <source>
        <dbReference type="PROSITE" id="PS50943"/>
    </source>
</evidence>
<dbReference type="KEGG" id="moj:D7D94_02935"/>
<dbReference type="SUPFAM" id="SSF47413">
    <property type="entry name" value="lambda repressor-like DNA-binding domains"/>
    <property type="match status" value="1"/>
</dbReference>
<dbReference type="AlphaFoldDB" id="A0A6I6E5Z8"/>
<dbReference type="InterPro" id="IPR010982">
    <property type="entry name" value="Lambda_DNA-bd_dom_sf"/>
</dbReference>
<dbReference type="GO" id="GO:0003677">
    <property type="term" value="F:DNA binding"/>
    <property type="evidence" value="ECO:0007669"/>
    <property type="project" value="InterPro"/>
</dbReference>
<dbReference type="CDD" id="cd00093">
    <property type="entry name" value="HTH_XRE"/>
    <property type="match status" value="1"/>
</dbReference>
<dbReference type="PANTHER" id="PTHR35010">
    <property type="entry name" value="BLL4672 PROTEIN-RELATED"/>
    <property type="match status" value="1"/>
</dbReference>
<keyword evidence="4" id="KW-1185">Reference proteome</keyword>
<dbReference type="Pfam" id="PF13560">
    <property type="entry name" value="HTH_31"/>
    <property type="match status" value="1"/>
</dbReference>
<feature type="compositionally biased region" description="Basic residues" evidence="1">
    <location>
        <begin position="44"/>
        <end position="57"/>
    </location>
</feature>
<dbReference type="InterPro" id="IPR041413">
    <property type="entry name" value="MLTR_LBD"/>
</dbReference>
<dbReference type="PANTHER" id="PTHR35010:SF2">
    <property type="entry name" value="BLL4672 PROTEIN"/>
    <property type="match status" value="1"/>
</dbReference>
<dbReference type="Proteomes" id="UP000422989">
    <property type="component" value="Chromosome"/>
</dbReference>
<dbReference type="Gene3D" id="3.30.450.180">
    <property type="match status" value="1"/>
</dbReference>
<evidence type="ECO:0000256" key="1">
    <source>
        <dbReference type="SAM" id="MobiDB-lite"/>
    </source>
</evidence>
<evidence type="ECO:0000313" key="3">
    <source>
        <dbReference type="EMBL" id="QGU26738.1"/>
    </source>
</evidence>
<protein>
    <submittedName>
        <fullName evidence="3">XRE family transcriptional regulator</fullName>
    </submittedName>
</protein>
<feature type="domain" description="HTH cro/C1-type" evidence="2">
    <location>
        <begin position="133"/>
        <end position="183"/>
    </location>
</feature>
<feature type="compositionally biased region" description="Basic residues" evidence="1">
    <location>
        <begin position="72"/>
        <end position="85"/>
    </location>
</feature>